<dbReference type="KEGG" id="pho:PH0264"/>
<evidence type="ECO:0000313" key="2">
    <source>
        <dbReference type="Proteomes" id="UP000000752"/>
    </source>
</evidence>
<accession>O58002</accession>
<dbReference type="EMBL" id="BA000001">
    <property type="protein sequence ID" value="BAA29336.1"/>
    <property type="molecule type" value="Genomic_DNA"/>
</dbReference>
<dbReference type="EnsemblBacteria" id="BAA29336">
    <property type="protein sequence ID" value="BAA29336"/>
    <property type="gene ID" value="BAA29336"/>
</dbReference>
<reference evidence="1 2" key="1">
    <citation type="journal article" date="1998" name="DNA Res.">
        <title>Complete sequence and gene organization of the genome of a hyper-thermophilic archaebacterium, Pyrococcus horikoshii OT3.</title>
        <authorList>
            <person name="Kawarabayasi Y."/>
            <person name="Sawada M."/>
            <person name="Horikawa H."/>
            <person name="Haikawa Y."/>
            <person name="Hino Y."/>
            <person name="Yamamoto S."/>
            <person name="Sekine M."/>
            <person name="Baba S."/>
            <person name="Kosugi H."/>
            <person name="Hosoyama A."/>
            <person name="Nagai Y."/>
            <person name="Sakai M."/>
            <person name="Ogura K."/>
            <person name="Otuka R."/>
            <person name="Nakazawa H."/>
            <person name="Takamiya M."/>
            <person name="Ohfuku Y."/>
            <person name="Funahashi T."/>
            <person name="Tanaka T."/>
            <person name="Kudoh Y."/>
            <person name="Yamazaki J."/>
            <person name="Kushida N."/>
            <person name="Oguchi A."/>
            <person name="Aoki K."/>
            <person name="Nakamura Y."/>
            <person name="Robb T.F."/>
            <person name="Horikoshi K."/>
            <person name="Masuchi Y."/>
            <person name="Shizuya H."/>
            <person name="Kikuchi H."/>
        </authorList>
    </citation>
    <scope>NUCLEOTIDE SEQUENCE [LARGE SCALE GENOMIC DNA]</scope>
    <source>
        <strain evidence="2">ATCC 700860 / DSM 12428 / JCM 9974 / NBRC 100139 / OT-3</strain>
    </source>
</reference>
<dbReference type="IntAct" id="O58002">
    <property type="interactions" value="1"/>
</dbReference>
<name>O58002_PYRHO</name>
<organism evidence="1 2">
    <name type="scientific">Pyrococcus horikoshii (strain ATCC 700860 / DSM 12428 / JCM 9974 / NBRC 100139 / OT-3)</name>
    <dbReference type="NCBI Taxonomy" id="70601"/>
    <lineage>
        <taxon>Archaea</taxon>
        <taxon>Methanobacteriati</taxon>
        <taxon>Methanobacteriota</taxon>
        <taxon>Thermococci</taxon>
        <taxon>Thermococcales</taxon>
        <taxon>Thermococcaceae</taxon>
        <taxon>Pyrococcus</taxon>
    </lineage>
</organism>
<protein>
    <submittedName>
        <fullName evidence="1">Uncharacterized protein</fullName>
    </submittedName>
</protein>
<dbReference type="AlphaFoldDB" id="O58002"/>
<dbReference type="MINT" id="O58002"/>
<gene>
    <name evidence="1" type="ordered locus">PH0264</name>
</gene>
<dbReference type="PIR" id="A71451">
    <property type="entry name" value="A71451"/>
</dbReference>
<evidence type="ECO:0000313" key="1">
    <source>
        <dbReference type="EMBL" id="BAA29336.1"/>
    </source>
</evidence>
<keyword evidence="2" id="KW-1185">Reference proteome</keyword>
<sequence>MFGLTPFLALGSGALKVSTLSKGKLLKISSNFSALSYSPVPPKSGEIAGILINSIKVETISSLRESISLATLSRTSMLTTKDNFPYTFKGIFHIKKEEEKANLQFPSPLS</sequence>
<dbReference type="Proteomes" id="UP000000752">
    <property type="component" value="Chromosome"/>
</dbReference>
<proteinExistence type="predicted"/>